<sequence length="642" mass="70227">MNRSPLISLRRRSRRVVALTIAPVLALTTAVGVLAPTQQAAAAAKVPDVQKLAGELSDQQLTWETCDFGDPALNDRFNVPNVSCATVKVPQDWHDPANGKTWDIRISQAKNIDVDNGRYQGTVFANPGGPGGEGLVWGPALQERTPDMNPYYNYVGFDPRGVGQSSHASCEYEFDPEATDPYAEVKAAGEACSANAEVKTINTEQTSYDMDFIRFLLGAPKLSYVGYSYGTWLGAWYEKVFGATYGDKFVLDSSIDSTEPTLQSTWDLQPIARDRQFELHMMNWIARHDADYKLGEDPQKIYNDYFAATAKLDPTLVLFAWIFLGGAGAFSVNDDYPLAAEVVKFLIDSAAEDGAVAQRSAAANPAAATDELLARGEKSASPKLKAQIKKARQQLAPLADTKTKSQHRQSEQQSAGKAAALETGVLEDPFEMIRCNDGQWTQGEKYWAKHNKKQAKQAPLSDSWGLLDVPVCAYWRTTNLMPVATDSFPDTVVVQGELDSQTGWEGGYTAGTELPNTSLIAIDNEGSHGHFPYGTEAVDRPIYNYFLDGKQPKNIKVTQAQPLPEDKQTYESWAKLNKKAKHTGKDATSPWIPVDGKAATVTSSSAGDDLLAKATTDQLLRQRVQQIYGADGVRALHEQGVL</sequence>
<dbReference type="Gene3D" id="3.40.50.1820">
    <property type="entry name" value="alpha/beta hydrolase"/>
    <property type="match status" value="1"/>
</dbReference>
<dbReference type="Pfam" id="PF00561">
    <property type="entry name" value="Abhydrolase_1"/>
    <property type="match status" value="1"/>
</dbReference>
<dbReference type="RefSeq" id="WP_091526563.1">
    <property type="nucleotide sequence ID" value="NZ_LT629772.1"/>
</dbReference>
<dbReference type="Proteomes" id="UP000199103">
    <property type="component" value="Chromosome I"/>
</dbReference>
<evidence type="ECO:0000256" key="1">
    <source>
        <dbReference type="SAM" id="MobiDB-lite"/>
    </source>
</evidence>
<name>A0A1H1VRC5_9ACTN</name>
<gene>
    <name evidence="5" type="ORF">SAMN04489812_3326</name>
</gene>
<protein>
    <submittedName>
        <fullName evidence="5">TAP-like protein</fullName>
    </submittedName>
</protein>
<reference evidence="5 6" key="1">
    <citation type="submission" date="2016-10" db="EMBL/GenBank/DDBJ databases">
        <authorList>
            <person name="de Groot N.N."/>
        </authorList>
    </citation>
    <scope>NUCLEOTIDE SEQUENCE [LARGE SCALE GENOMIC DNA]</scope>
    <source>
        <strain evidence="5 6">DSM 21800</strain>
    </source>
</reference>
<dbReference type="OrthoDB" id="4273853at2"/>
<dbReference type="GO" id="GO:0003824">
    <property type="term" value="F:catalytic activity"/>
    <property type="evidence" value="ECO:0007669"/>
    <property type="project" value="UniProtKB-ARBA"/>
</dbReference>
<feature type="region of interest" description="Disordered" evidence="1">
    <location>
        <begin position="395"/>
        <end position="418"/>
    </location>
</feature>
<proteinExistence type="predicted"/>
<dbReference type="InterPro" id="IPR029058">
    <property type="entry name" value="AB_hydrolase_fold"/>
</dbReference>
<keyword evidence="2" id="KW-0732">Signal</keyword>
<evidence type="ECO:0000256" key="2">
    <source>
        <dbReference type="SAM" id="SignalP"/>
    </source>
</evidence>
<organism evidence="5 6">
    <name type="scientific">Microlunatus soli</name>
    <dbReference type="NCBI Taxonomy" id="630515"/>
    <lineage>
        <taxon>Bacteria</taxon>
        <taxon>Bacillati</taxon>
        <taxon>Actinomycetota</taxon>
        <taxon>Actinomycetes</taxon>
        <taxon>Propionibacteriales</taxon>
        <taxon>Propionibacteriaceae</taxon>
        <taxon>Microlunatus</taxon>
    </lineage>
</organism>
<dbReference type="EMBL" id="LT629772">
    <property type="protein sequence ID" value="SDS87494.1"/>
    <property type="molecule type" value="Genomic_DNA"/>
</dbReference>
<feature type="signal peptide" evidence="2">
    <location>
        <begin position="1"/>
        <end position="35"/>
    </location>
</feature>
<dbReference type="InterPro" id="IPR013595">
    <property type="entry name" value="Pept_S33_TAP-like_C"/>
</dbReference>
<dbReference type="InterPro" id="IPR000073">
    <property type="entry name" value="AB_hydrolase_1"/>
</dbReference>
<dbReference type="STRING" id="630515.SAMN04489812_3326"/>
<evidence type="ECO:0000259" key="3">
    <source>
        <dbReference type="Pfam" id="PF00561"/>
    </source>
</evidence>
<feature type="chain" id="PRO_5038620072" evidence="2">
    <location>
        <begin position="36"/>
        <end position="642"/>
    </location>
</feature>
<keyword evidence="6" id="KW-1185">Reference proteome</keyword>
<accession>A0A1H1VRC5</accession>
<dbReference type="AlphaFoldDB" id="A0A1H1VRC5"/>
<evidence type="ECO:0000259" key="4">
    <source>
        <dbReference type="Pfam" id="PF08386"/>
    </source>
</evidence>
<dbReference type="SUPFAM" id="SSF53474">
    <property type="entry name" value="alpha/beta-Hydrolases"/>
    <property type="match status" value="2"/>
</dbReference>
<evidence type="ECO:0000313" key="6">
    <source>
        <dbReference type="Proteomes" id="UP000199103"/>
    </source>
</evidence>
<dbReference type="Pfam" id="PF08386">
    <property type="entry name" value="Abhydrolase_4"/>
    <property type="match status" value="1"/>
</dbReference>
<feature type="domain" description="AB hydrolase-1" evidence="3">
    <location>
        <begin position="126"/>
        <end position="254"/>
    </location>
</feature>
<feature type="domain" description="Peptidase S33 tripeptidyl aminopeptidase-like C-terminal" evidence="4">
    <location>
        <begin position="471"/>
        <end position="554"/>
    </location>
</feature>
<evidence type="ECO:0000313" key="5">
    <source>
        <dbReference type="EMBL" id="SDS87494.1"/>
    </source>
</evidence>